<evidence type="ECO:0008006" key="5">
    <source>
        <dbReference type="Google" id="ProtNLM"/>
    </source>
</evidence>
<organism evidence="3 4">
    <name type="scientific">Halolamina pelagica</name>
    <dbReference type="NCBI Taxonomy" id="699431"/>
    <lineage>
        <taxon>Archaea</taxon>
        <taxon>Methanobacteriati</taxon>
        <taxon>Methanobacteriota</taxon>
        <taxon>Stenosarchaea group</taxon>
        <taxon>Halobacteria</taxon>
        <taxon>Halobacteriales</taxon>
        <taxon>Haloferacaceae</taxon>
    </lineage>
</organism>
<reference evidence="4" key="1">
    <citation type="submission" date="2013-11" db="EMBL/GenBank/DDBJ databases">
        <authorList>
            <person name="Hoang H.T."/>
            <person name="Killian M.L."/>
            <person name="Madson D.M."/>
            <person name="Arruda P.H.E."/>
            <person name="Sun D."/>
            <person name="Schwartz K.J."/>
            <person name="Yoon K."/>
        </authorList>
    </citation>
    <scope>NUCLEOTIDE SEQUENCE [LARGE SCALE GENOMIC DNA]</scope>
    <source>
        <strain evidence="4">CDK2</strain>
    </source>
</reference>
<sequence>MLLAVLGLGAGGVWATTDRSPTASEQSPEPSERPAADTPTPTATATPTPSPGYAETQTYGGKSLTVSAPETRRTLEFDNGTETAAEGTVYLLLKLSTTNVGDQSMNVPSSFAIRTENGETEIREQYEADTRERILSSERKLYGRWDIYWPDVTNEGWCYAQIPADASTVTFVWFFSTSVRTEDDREITYRVPVPD</sequence>
<feature type="compositionally biased region" description="Polar residues" evidence="2">
    <location>
        <begin position="17"/>
        <end position="29"/>
    </location>
</feature>
<dbReference type="InterPro" id="IPR029050">
    <property type="entry name" value="Immunoprotect_excell_Ig-like"/>
</dbReference>
<feature type="compositionally biased region" description="Polar residues" evidence="2">
    <location>
        <begin position="55"/>
        <end position="67"/>
    </location>
</feature>
<evidence type="ECO:0000256" key="2">
    <source>
        <dbReference type="SAM" id="MobiDB-lite"/>
    </source>
</evidence>
<dbReference type="EMBL" id="LGUC01000001">
    <property type="protein sequence ID" value="KPN30570.1"/>
    <property type="molecule type" value="Genomic_DNA"/>
</dbReference>
<evidence type="ECO:0000256" key="1">
    <source>
        <dbReference type="ARBA" id="ARBA00022729"/>
    </source>
</evidence>
<dbReference type="STRING" id="699431.SY89_01305"/>
<dbReference type="AlphaFoldDB" id="A0A0P7GYJ4"/>
<dbReference type="Proteomes" id="UP000050535">
    <property type="component" value="Unassembled WGS sequence"/>
</dbReference>
<name>A0A0P7GYJ4_9EURY</name>
<protein>
    <recommendedName>
        <fullName evidence="5">DUF4352 domain-containing protein</fullName>
    </recommendedName>
</protein>
<comment type="caution">
    <text evidence="3">The sequence shown here is derived from an EMBL/GenBank/DDBJ whole genome shotgun (WGS) entry which is preliminary data.</text>
</comment>
<dbReference type="Gene3D" id="2.60.40.1240">
    <property type="match status" value="1"/>
</dbReference>
<feature type="compositionally biased region" description="Low complexity" evidence="2">
    <location>
        <begin position="36"/>
        <end position="47"/>
    </location>
</feature>
<keyword evidence="4" id="KW-1185">Reference proteome</keyword>
<keyword evidence="1" id="KW-0732">Signal</keyword>
<evidence type="ECO:0000313" key="3">
    <source>
        <dbReference type="EMBL" id="KPN30570.1"/>
    </source>
</evidence>
<evidence type="ECO:0000313" key="4">
    <source>
        <dbReference type="Proteomes" id="UP000050535"/>
    </source>
</evidence>
<proteinExistence type="predicted"/>
<feature type="region of interest" description="Disordered" evidence="2">
    <location>
        <begin position="13"/>
        <end position="67"/>
    </location>
</feature>
<accession>A0A0P7GYJ4</accession>
<gene>
    <name evidence="3" type="ORF">SY89_01305</name>
</gene>